<sequence length="74" mass="7924">MSSPFEPEDVISVILNNNLQLIDNTYIILYVVDNDSAIQTMCIGEVGFVQADHVSQDSVSSSSVTSELSSDPGS</sequence>
<evidence type="ECO:0000313" key="1">
    <source>
        <dbReference type="EMBL" id="AXU41495.1"/>
    </source>
</evidence>
<organism evidence="1 2">
    <name type="scientific">Mythimna unipuncta nucleopolyhedrovirus</name>
    <dbReference type="NCBI Taxonomy" id="447897"/>
    <lineage>
        <taxon>Viruses</taxon>
        <taxon>Viruses incertae sedis</taxon>
        <taxon>Naldaviricetes</taxon>
        <taxon>Lefavirales</taxon>
        <taxon>Baculoviridae</taxon>
        <taxon>Alphabaculovirus</taxon>
    </lineage>
</organism>
<reference evidence="1 2" key="1">
    <citation type="submission" date="2018-03" db="EMBL/GenBank/DDBJ databases">
        <title>Complete genome sequence of a second alphabaculovirus from the true armyworm, Mythimna unipuncta.</title>
        <authorList>
            <person name="Harrison R.L."/>
            <person name="Mowery J.D."/>
            <person name="Bauchan G.R."/>
            <person name="Theilmann D.A."/>
            <person name="Erlandson M.A."/>
        </authorList>
    </citation>
    <scope>NUCLEOTIDE SEQUENCE [LARGE SCALE GENOMIC DNA]</scope>
    <source>
        <strain evidence="1 2">KY310</strain>
    </source>
</reference>
<keyword evidence="2" id="KW-1185">Reference proteome</keyword>
<dbReference type="EMBL" id="MH124167">
    <property type="protein sequence ID" value="AXU41495.1"/>
    <property type="molecule type" value="Genomic_DNA"/>
</dbReference>
<name>A0A346TPI5_9ABAC</name>
<protein>
    <submittedName>
        <fullName evidence="1">LEF-10</fullName>
    </submittedName>
</protein>
<dbReference type="GeneID" id="80534002"/>
<dbReference type="KEGG" id="vg:80534002"/>
<proteinExistence type="predicted"/>
<accession>A0A346TPI5</accession>
<dbReference type="InterPro" id="IPR009855">
    <property type="entry name" value="Baculo_LEF-10"/>
</dbReference>
<dbReference type="Proteomes" id="UP000501969">
    <property type="component" value="Segment"/>
</dbReference>
<evidence type="ECO:0000313" key="2">
    <source>
        <dbReference type="Proteomes" id="UP000501969"/>
    </source>
</evidence>
<dbReference type="Pfam" id="PF07206">
    <property type="entry name" value="Baculo_LEF-10"/>
    <property type="match status" value="1"/>
</dbReference>
<dbReference type="RefSeq" id="YP_010796507.1">
    <property type="nucleotide sequence ID" value="NC_076031.1"/>
</dbReference>